<feature type="transmembrane region" description="Helical" evidence="6">
    <location>
        <begin position="158"/>
        <end position="177"/>
    </location>
</feature>
<reference evidence="7 8" key="1">
    <citation type="journal article" date="2014" name="Int. J. Syst. Evol. Microbiol.">
        <title>Description of Galbitalea soli gen. nov., sp. nov., and Frondihabitans sucicola sp. nov.</title>
        <authorList>
            <person name="Kim S.J."/>
            <person name="Lim J.M."/>
            <person name="Ahn J.H."/>
            <person name="Weon H.Y."/>
            <person name="Hamada M."/>
            <person name="Suzuki K."/>
            <person name="Ahn T.Y."/>
            <person name="Kwon S.W."/>
        </authorList>
    </citation>
    <scope>NUCLEOTIDE SEQUENCE [LARGE SCALE GENOMIC DNA]</scope>
    <source>
        <strain evidence="7 8">NBRC 108727</strain>
    </source>
</reference>
<name>A0A7C9PL32_9MICO</name>
<feature type="transmembrane region" description="Helical" evidence="6">
    <location>
        <begin position="333"/>
        <end position="357"/>
    </location>
</feature>
<comment type="subcellular location">
    <subcellularLocation>
        <location evidence="1">Cell membrane</location>
        <topology evidence="1">Multi-pass membrane protein</topology>
    </subcellularLocation>
</comment>
<accession>A0A7C9PL32</accession>
<evidence type="ECO:0000256" key="6">
    <source>
        <dbReference type="SAM" id="Phobius"/>
    </source>
</evidence>
<feature type="transmembrane region" description="Helical" evidence="6">
    <location>
        <begin position="304"/>
        <end position="321"/>
    </location>
</feature>
<dbReference type="NCBIfam" id="TIGR03408">
    <property type="entry name" value="urea_trans_UrtC"/>
    <property type="match status" value="1"/>
</dbReference>
<organism evidence="7 8">
    <name type="scientific">Galbitalea soli</name>
    <dbReference type="NCBI Taxonomy" id="1268042"/>
    <lineage>
        <taxon>Bacteria</taxon>
        <taxon>Bacillati</taxon>
        <taxon>Actinomycetota</taxon>
        <taxon>Actinomycetes</taxon>
        <taxon>Micrococcales</taxon>
        <taxon>Microbacteriaceae</taxon>
        <taxon>Galbitalea</taxon>
    </lineage>
</organism>
<dbReference type="PANTHER" id="PTHR30482">
    <property type="entry name" value="HIGH-AFFINITY BRANCHED-CHAIN AMINO ACID TRANSPORT SYSTEM PERMEASE"/>
    <property type="match status" value="1"/>
</dbReference>
<keyword evidence="3 6" id="KW-0812">Transmembrane</keyword>
<keyword evidence="8" id="KW-1185">Reference proteome</keyword>
<feature type="transmembrane region" description="Helical" evidence="6">
    <location>
        <begin position="247"/>
        <end position="267"/>
    </location>
</feature>
<dbReference type="CDD" id="cd06581">
    <property type="entry name" value="TM_PBP1_LivM_like"/>
    <property type="match status" value="1"/>
</dbReference>
<dbReference type="AlphaFoldDB" id="A0A7C9PL32"/>
<feature type="transmembrane region" description="Helical" evidence="6">
    <location>
        <begin position="79"/>
        <end position="98"/>
    </location>
</feature>
<dbReference type="InterPro" id="IPR043428">
    <property type="entry name" value="LivM-like"/>
</dbReference>
<dbReference type="RefSeq" id="WP_163471638.1">
    <property type="nucleotide sequence ID" value="NZ_JAAGWZ010000001.1"/>
</dbReference>
<comment type="caution">
    <text evidence="7">The sequence shown here is derived from an EMBL/GenBank/DDBJ whole genome shotgun (WGS) entry which is preliminary data.</text>
</comment>
<keyword evidence="2" id="KW-1003">Cell membrane</keyword>
<evidence type="ECO:0000256" key="4">
    <source>
        <dbReference type="ARBA" id="ARBA00022989"/>
    </source>
</evidence>
<evidence type="ECO:0000313" key="8">
    <source>
        <dbReference type="Proteomes" id="UP000479756"/>
    </source>
</evidence>
<dbReference type="GO" id="GO:0005886">
    <property type="term" value="C:plasma membrane"/>
    <property type="evidence" value="ECO:0007669"/>
    <property type="project" value="UniProtKB-SubCell"/>
</dbReference>
<evidence type="ECO:0000256" key="5">
    <source>
        <dbReference type="ARBA" id="ARBA00023136"/>
    </source>
</evidence>
<dbReference type="Pfam" id="PF02653">
    <property type="entry name" value="BPD_transp_2"/>
    <property type="match status" value="1"/>
</dbReference>
<protein>
    <submittedName>
        <fullName evidence="7">Urea ABC transporter permease subunit UrtC</fullName>
    </submittedName>
</protein>
<dbReference type="Proteomes" id="UP000479756">
    <property type="component" value="Unassembled WGS sequence"/>
</dbReference>
<evidence type="ECO:0000313" key="7">
    <source>
        <dbReference type="EMBL" id="NEM89950.1"/>
    </source>
</evidence>
<proteinExistence type="predicted"/>
<keyword evidence="5 6" id="KW-0472">Membrane</keyword>
<feature type="transmembrane region" description="Helical" evidence="6">
    <location>
        <begin position="129"/>
        <end position="151"/>
    </location>
</feature>
<dbReference type="GO" id="GO:0015658">
    <property type="term" value="F:branched-chain amino acid transmembrane transporter activity"/>
    <property type="evidence" value="ECO:0007669"/>
    <property type="project" value="InterPro"/>
</dbReference>
<gene>
    <name evidence="7" type="primary">urtC</name>
    <name evidence="7" type="ORF">G3T37_01110</name>
</gene>
<dbReference type="InterPro" id="IPR017778">
    <property type="entry name" value="ABC_transptr_urea_perm_UrtC"/>
</dbReference>
<feature type="transmembrane region" description="Helical" evidence="6">
    <location>
        <begin position="207"/>
        <end position="226"/>
    </location>
</feature>
<evidence type="ECO:0000256" key="3">
    <source>
        <dbReference type="ARBA" id="ARBA00022692"/>
    </source>
</evidence>
<feature type="transmembrane region" description="Helical" evidence="6">
    <location>
        <begin position="273"/>
        <end position="297"/>
    </location>
</feature>
<dbReference type="InterPro" id="IPR001851">
    <property type="entry name" value="ABC_transp_permease"/>
</dbReference>
<keyword evidence="4 6" id="KW-1133">Transmembrane helix</keyword>
<sequence length="365" mass="38633">MSTAERTAVTATRTRGLRRILRPRARLWLGTLAAALILFVVAPAALSGYQFGLLAQFLCYAMVAVGIGLAWGQGGMLTLGQGLFFGIGGYAMAMHLQLDDAGPGGVPAFMSLYGSGTVPAWWEPFRDPWITIGTIILLPAALAALLGYAIFARRVRGAYFAILSQALVAAFAILLIGQQASTGGSTGLSNFRGFFGYSLADPLNQRLLFFLAAGTLIGMVLLVRLLMRSRYGELLVATRDQEMRVRFLGYNPALVKTVAFVVSSVFAAVGGALFVPIAGIISPSDVAVVPSIMFVAGVAIGGRATLLGPVLGSLALSWVGAQLQDNYPSVWSYFQGALFVLVLGFLPQGFATLGGVLRRRKGDSR</sequence>
<dbReference type="EMBL" id="JAAGWZ010000001">
    <property type="protein sequence ID" value="NEM89950.1"/>
    <property type="molecule type" value="Genomic_DNA"/>
</dbReference>
<dbReference type="PANTHER" id="PTHR30482:SF4">
    <property type="entry name" value="SLR1201 PROTEIN"/>
    <property type="match status" value="1"/>
</dbReference>
<evidence type="ECO:0000256" key="2">
    <source>
        <dbReference type="ARBA" id="ARBA00022475"/>
    </source>
</evidence>
<evidence type="ECO:0000256" key="1">
    <source>
        <dbReference type="ARBA" id="ARBA00004651"/>
    </source>
</evidence>
<feature type="transmembrane region" description="Helical" evidence="6">
    <location>
        <begin position="52"/>
        <end position="72"/>
    </location>
</feature>
<feature type="transmembrane region" description="Helical" evidence="6">
    <location>
        <begin position="27"/>
        <end position="46"/>
    </location>
</feature>